<gene>
    <name evidence="3" type="ORF">DX908_02530</name>
</gene>
<dbReference type="Gene3D" id="2.60.120.600">
    <property type="entry name" value="Domain of unknown function DUF1214, C-terminal domain"/>
    <property type="match status" value="1"/>
</dbReference>
<dbReference type="InterPro" id="IPR037049">
    <property type="entry name" value="DUF1214_C_sf"/>
</dbReference>
<name>A0A371RFM6_9PROT</name>
<keyword evidence="1" id="KW-1133">Transmembrane helix</keyword>
<dbReference type="SUPFAM" id="SSF160935">
    <property type="entry name" value="VPA0735-like"/>
    <property type="match status" value="1"/>
</dbReference>
<keyword evidence="4" id="KW-1185">Reference proteome</keyword>
<evidence type="ECO:0000313" key="4">
    <source>
        <dbReference type="Proteomes" id="UP000264589"/>
    </source>
</evidence>
<dbReference type="PANTHER" id="PTHR36509">
    <property type="entry name" value="BLL3101 PROTEIN"/>
    <property type="match status" value="1"/>
</dbReference>
<dbReference type="Pfam" id="PF06742">
    <property type="entry name" value="DUF1214"/>
    <property type="match status" value="1"/>
</dbReference>
<accession>A0A371RFM6</accession>
<feature type="domain" description="DUF1214" evidence="2">
    <location>
        <begin position="79"/>
        <end position="178"/>
    </location>
</feature>
<organism evidence="3 4">
    <name type="scientific">Parvularcula marina</name>
    <dbReference type="NCBI Taxonomy" id="2292771"/>
    <lineage>
        <taxon>Bacteria</taxon>
        <taxon>Pseudomonadati</taxon>
        <taxon>Pseudomonadota</taxon>
        <taxon>Alphaproteobacteria</taxon>
        <taxon>Parvularculales</taxon>
        <taxon>Parvularculaceae</taxon>
        <taxon>Parvularcula</taxon>
    </lineage>
</organism>
<keyword evidence="1" id="KW-0472">Membrane</keyword>
<dbReference type="Proteomes" id="UP000264589">
    <property type="component" value="Unassembled WGS sequence"/>
</dbReference>
<dbReference type="EMBL" id="QUQO01000001">
    <property type="protein sequence ID" value="RFB04258.1"/>
    <property type="molecule type" value="Genomic_DNA"/>
</dbReference>
<evidence type="ECO:0000259" key="2">
    <source>
        <dbReference type="Pfam" id="PF06742"/>
    </source>
</evidence>
<evidence type="ECO:0000256" key="1">
    <source>
        <dbReference type="SAM" id="Phobius"/>
    </source>
</evidence>
<reference evidence="3 4" key="1">
    <citation type="submission" date="2018-08" db="EMBL/GenBank/DDBJ databases">
        <title>Parvularcula sp. SM1705, isolated from surface water of the South Sea China.</title>
        <authorList>
            <person name="Sun L."/>
        </authorList>
    </citation>
    <scope>NUCLEOTIDE SEQUENCE [LARGE SCALE GENOMIC DNA]</scope>
    <source>
        <strain evidence="3 4">SM1705</strain>
    </source>
</reference>
<dbReference type="InParanoid" id="A0A371RFM6"/>
<dbReference type="AlphaFoldDB" id="A0A371RFM6"/>
<dbReference type="PIRSF" id="PIRSF009471">
    <property type="entry name" value="UCP009471"/>
    <property type="match status" value="1"/>
</dbReference>
<dbReference type="InterPro" id="IPR010621">
    <property type="entry name" value="DUF1214"/>
</dbReference>
<dbReference type="OrthoDB" id="7837485at2"/>
<sequence length="202" mass="22463">MQFGRQHLIKAAILLAVFTAGFFFGGARIHSSLYKSETADAFIYNGPWFTSRYAGASDADARTRALVAVTGLLALSREETVYFRLHEDSEGRPLSSDYDYVLKGADLPARWWSITLYDSDHYLNQEATGPYSVKSTTLEREEDGSIRISLSSDPKEGNWIDMGTGQKMSLSMRVYNPSPELVDNLDTAPLFTIERIAKGQGS</sequence>
<dbReference type="PANTHER" id="PTHR36509:SF2">
    <property type="entry name" value="BLL3101 PROTEIN"/>
    <property type="match status" value="1"/>
</dbReference>
<dbReference type="RefSeq" id="WP_116390886.1">
    <property type="nucleotide sequence ID" value="NZ_QUQO01000001.1"/>
</dbReference>
<comment type="caution">
    <text evidence="3">The sequence shown here is derived from an EMBL/GenBank/DDBJ whole genome shotgun (WGS) entry which is preliminary data.</text>
</comment>
<dbReference type="InterPro" id="IPR012038">
    <property type="entry name" value="UCP009471"/>
</dbReference>
<proteinExistence type="predicted"/>
<evidence type="ECO:0000313" key="3">
    <source>
        <dbReference type="EMBL" id="RFB04258.1"/>
    </source>
</evidence>
<protein>
    <submittedName>
        <fullName evidence="3">DUF1214 domain-containing protein</fullName>
    </submittedName>
</protein>
<keyword evidence="1" id="KW-0812">Transmembrane</keyword>
<feature type="transmembrane region" description="Helical" evidence="1">
    <location>
        <begin position="7"/>
        <end position="27"/>
    </location>
</feature>